<gene>
    <name evidence="1" type="primary">ORF111</name>
</gene>
<sequence>MMNGYEQVSSSYSTADEDINMKMVEKRKLSDDVNKTISATRQKKLTLPKKFEVTVPQLTGTKIDNANTIEFYAKNNLNLSFTAILKPYNNISYYPFAALLYNNGMRGLIFDKCCQIIVIYYERWLELIPRIDMTQNELHVINQSVYQLVKFMLSSEKINSENMYFNLPNTVIKDKNVHNVVMLNQLYLMSLYRLRLAT</sequence>
<organism evidence="1">
    <name type="scientific">Plutella xylostella granulovirus</name>
    <dbReference type="NCBI Taxonomy" id="98383"/>
    <lineage>
        <taxon>Viruses</taxon>
        <taxon>Viruses incertae sedis</taxon>
        <taxon>Naldaviricetes</taxon>
        <taxon>Lefavirales</taxon>
        <taxon>Baculoviridae</taxon>
        <taxon>Betabaculovirus</taxon>
        <taxon>Betabaculovirus pluxylostellae</taxon>
    </lineage>
</organism>
<dbReference type="EMBL" id="MN099284">
    <property type="protein sequence ID" value="QKV50036.1"/>
    <property type="molecule type" value="Genomic_DNA"/>
</dbReference>
<protein>
    <submittedName>
        <fullName evidence="1">ORF111 protein</fullName>
    </submittedName>
</protein>
<name>A0A7U3MX63_9BBAC</name>
<accession>A0A7U3MX63</accession>
<evidence type="ECO:0000313" key="2">
    <source>
        <dbReference type="EMBL" id="QKV50154.1"/>
    </source>
</evidence>
<proteinExistence type="predicted"/>
<reference evidence="1" key="1">
    <citation type="submission" date="2019-06" db="EMBL/GenBank/DDBJ databases">
        <title>Plutella xylostella granulovirus.</title>
        <authorList>
            <person name="Li L."/>
            <person name="Zhang M."/>
        </authorList>
    </citation>
    <scope>NUCLEOTIDE SEQUENCE</scope>
    <source>
        <strain evidence="2">PlxyGV_B</strain>
        <strain evidence="1">PlxyGV_W</strain>
    </source>
</reference>
<evidence type="ECO:0000313" key="1">
    <source>
        <dbReference type="EMBL" id="QKV50036.1"/>
    </source>
</evidence>
<dbReference type="EMBL" id="MN099285">
    <property type="protein sequence ID" value="QKV50154.1"/>
    <property type="molecule type" value="Genomic_DNA"/>
</dbReference>